<dbReference type="InterPro" id="IPR005598">
    <property type="entry name" value="ATP_synth_I"/>
</dbReference>
<feature type="transmembrane region" description="Helical" evidence="6">
    <location>
        <begin position="35"/>
        <end position="55"/>
    </location>
</feature>
<feature type="transmembrane region" description="Helical" evidence="6">
    <location>
        <begin position="99"/>
        <end position="118"/>
    </location>
</feature>
<evidence type="ECO:0000313" key="8">
    <source>
        <dbReference type="Proteomes" id="UP000030377"/>
    </source>
</evidence>
<evidence type="ECO:0000256" key="1">
    <source>
        <dbReference type="ARBA" id="ARBA00004651"/>
    </source>
</evidence>
<evidence type="ECO:0000313" key="7">
    <source>
        <dbReference type="EMBL" id="KGT72774.1"/>
    </source>
</evidence>
<dbReference type="EMBL" id="JRPN01000180">
    <property type="protein sequence ID" value="KGT72774.1"/>
    <property type="molecule type" value="Genomic_DNA"/>
</dbReference>
<comment type="subcellular location">
    <subcellularLocation>
        <location evidence="1">Cell membrane</location>
        <topology evidence="1">Multi-pass membrane protein</topology>
    </subcellularLocation>
</comment>
<evidence type="ECO:0000256" key="5">
    <source>
        <dbReference type="ARBA" id="ARBA00023136"/>
    </source>
</evidence>
<gene>
    <name evidence="7" type="ORF">MA20_48320</name>
</gene>
<reference evidence="7 8" key="1">
    <citation type="submission" date="2014-09" db="EMBL/GenBank/DDBJ databases">
        <title>Draft genome of Bradyrhizobium japonicum Is-34.</title>
        <authorList>
            <person name="Tsurumaru H."/>
            <person name="Yamakawa T."/>
            <person name="Hashimoto S."/>
            <person name="Okizaki K."/>
            <person name="Kanesaki Y."/>
            <person name="Yoshikawa H."/>
            <person name="Yajima S."/>
        </authorList>
    </citation>
    <scope>NUCLEOTIDE SEQUENCE [LARGE SCALE GENOMIC DNA]</scope>
    <source>
        <strain evidence="7 8">Is-34</strain>
    </source>
</reference>
<keyword evidence="3 6" id="KW-0812">Transmembrane</keyword>
<evidence type="ECO:0000256" key="2">
    <source>
        <dbReference type="ARBA" id="ARBA00022475"/>
    </source>
</evidence>
<feature type="transmembrane region" description="Helical" evidence="6">
    <location>
        <begin position="76"/>
        <end position="93"/>
    </location>
</feature>
<accession>A0A0A3XHN2</accession>
<dbReference type="Proteomes" id="UP000030377">
    <property type="component" value="Unassembled WGS sequence"/>
</dbReference>
<organism evidence="7 8">
    <name type="scientific">Bradyrhizobium japonicum</name>
    <dbReference type="NCBI Taxonomy" id="375"/>
    <lineage>
        <taxon>Bacteria</taxon>
        <taxon>Pseudomonadati</taxon>
        <taxon>Pseudomonadota</taxon>
        <taxon>Alphaproteobacteria</taxon>
        <taxon>Hyphomicrobiales</taxon>
        <taxon>Nitrobacteraceae</taxon>
        <taxon>Bradyrhizobium</taxon>
    </lineage>
</organism>
<dbReference type="AlphaFoldDB" id="A0A0A3XHN2"/>
<feature type="transmembrane region" description="Helical" evidence="6">
    <location>
        <begin position="12"/>
        <end position="29"/>
    </location>
</feature>
<proteinExistence type="predicted"/>
<sequence length="122" mass="13819">MQTFTKAMRMTFRYAFIFVALVAILWALLPEHRLFLQSLLLGMGGSLLNGTVLLSKTWRIGQMAVDPSVRPKGTGFLQRLLVAGFAVFLTIRFPHLFTLSGVLIGLFLFQLLGFLFVYRSFK</sequence>
<keyword evidence="5 6" id="KW-0472">Membrane</keyword>
<keyword evidence="2" id="KW-1003">Cell membrane</keyword>
<evidence type="ECO:0000256" key="3">
    <source>
        <dbReference type="ARBA" id="ARBA00022692"/>
    </source>
</evidence>
<comment type="caution">
    <text evidence="7">The sequence shown here is derived from an EMBL/GenBank/DDBJ whole genome shotgun (WGS) entry which is preliminary data.</text>
</comment>
<dbReference type="GO" id="GO:0005886">
    <property type="term" value="C:plasma membrane"/>
    <property type="evidence" value="ECO:0007669"/>
    <property type="project" value="UniProtKB-SubCell"/>
</dbReference>
<protein>
    <submittedName>
        <fullName evidence="7">ATP synthase I</fullName>
    </submittedName>
</protein>
<name>A0A0A3XHN2_BRAJP</name>
<evidence type="ECO:0000256" key="4">
    <source>
        <dbReference type="ARBA" id="ARBA00022989"/>
    </source>
</evidence>
<dbReference type="Pfam" id="PF03899">
    <property type="entry name" value="ATP-synt_I"/>
    <property type="match status" value="1"/>
</dbReference>
<keyword evidence="4 6" id="KW-1133">Transmembrane helix</keyword>
<evidence type="ECO:0000256" key="6">
    <source>
        <dbReference type="SAM" id="Phobius"/>
    </source>
</evidence>